<evidence type="ECO:0000256" key="1">
    <source>
        <dbReference type="ARBA" id="ARBA00023125"/>
    </source>
</evidence>
<reference evidence="4 5" key="2">
    <citation type="journal article" date="2012" name="J. Bacteriol.">
        <title>Complete genome sequences of Desulfosporosinus orientis DSM765T, Desulfosporosinus youngiae DSM17734T, Desulfosporosinus meridiei DSM13257T, and Desulfosporosinus acidiphilus DSM22704T.</title>
        <authorList>
            <person name="Pester M."/>
            <person name="Brambilla E."/>
            <person name="Alazard D."/>
            <person name="Rattei T."/>
            <person name="Weinmaier T."/>
            <person name="Han J."/>
            <person name="Lucas S."/>
            <person name="Lapidus A."/>
            <person name="Cheng J.F."/>
            <person name="Goodwin L."/>
            <person name="Pitluck S."/>
            <person name="Peters L."/>
            <person name="Ovchinnikova G."/>
            <person name="Teshima H."/>
            <person name="Detter J.C."/>
            <person name="Han C.S."/>
            <person name="Tapia R."/>
            <person name="Land M.L."/>
            <person name="Hauser L."/>
            <person name="Kyrpides N.C."/>
            <person name="Ivanova N.N."/>
            <person name="Pagani I."/>
            <person name="Huntmann M."/>
            <person name="Wei C.L."/>
            <person name="Davenport K.W."/>
            <person name="Daligault H."/>
            <person name="Chain P.S."/>
            <person name="Chen A."/>
            <person name="Mavromatis K."/>
            <person name="Markowitz V."/>
            <person name="Szeto E."/>
            <person name="Mikhailova N."/>
            <person name="Pati A."/>
            <person name="Wagner M."/>
            <person name="Woyke T."/>
            <person name="Ollivier B."/>
            <person name="Klenk H.P."/>
            <person name="Spring S."/>
            <person name="Loy A."/>
        </authorList>
    </citation>
    <scope>NUCLEOTIDE SEQUENCE [LARGE SCALE GENOMIC DNA]</scope>
    <source>
        <strain evidence="5">ATCC 19365 / DSM 765 / NCIMB 8382 / VKM B-1628</strain>
    </source>
</reference>
<dbReference type="GO" id="GO:0003677">
    <property type="term" value="F:DNA binding"/>
    <property type="evidence" value="ECO:0007669"/>
    <property type="project" value="UniProtKB-KW"/>
</dbReference>
<dbReference type="SUPFAM" id="SSF56349">
    <property type="entry name" value="DNA breaking-rejoining enzymes"/>
    <property type="match status" value="1"/>
</dbReference>
<dbReference type="Gene3D" id="1.10.443.10">
    <property type="entry name" value="Intergrase catalytic core"/>
    <property type="match status" value="1"/>
</dbReference>
<name>G7WDQ4_DESOD</name>
<dbReference type="AlphaFoldDB" id="G7WDQ4"/>
<evidence type="ECO:0000256" key="2">
    <source>
        <dbReference type="ARBA" id="ARBA00023172"/>
    </source>
</evidence>
<dbReference type="PANTHER" id="PTHR30349">
    <property type="entry name" value="PHAGE INTEGRASE-RELATED"/>
    <property type="match status" value="1"/>
</dbReference>
<dbReference type="InterPro" id="IPR011010">
    <property type="entry name" value="DNA_brk_join_enz"/>
</dbReference>
<dbReference type="PATRIC" id="fig|768706.3.peg.2856"/>
<dbReference type="STRING" id="768706.Desor_2848"/>
<keyword evidence="1" id="KW-0238">DNA-binding</keyword>
<dbReference type="Proteomes" id="UP000006346">
    <property type="component" value="Chromosome"/>
</dbReference>
<dbReference type="PANTHER" id="PTHR30349:SF86">
    <property type="entry name" value="INTEGRASE_RECOMBINASE AQ_AA09-RELATED"/>
    <property type="match status" value="1"/>
</dbReference>
<dbReference type="GO" id="GO:0006310">
    <property type="term" value="P:DNA recombination"/>
    <property type="evidence" value="ECO:0007669"/>
    <property type="project" value="UniProtKB-KW"/>
</dbReference>
<dbReference type="eggNOG" id="COG0582">
    <property type="taxonomic scope" value="Bacteria"/>
</dbReference>
<protein>
    <submittedName>
        <fullName evidence="4">Site-specific recombinase XerD</fullName>
    </submittedName>
</protein>
<reference evidence="5" key="1">
    <citation type="submission" date="2011-11" db="EMBL/GenBank/DDBJ databases">
        <title>Complete sequence of Desulfosporosinus orientis DSM 765.</title>
        <authorList>
            <person name="Lucas S."/>
            <person name="Han J."/>
            <person name="Lapidus A."/>
            <person name="Cheng J.-F."/>
            <person name="Goodwin L."/>
            <person name="Pitluck S."/>
            <person name="Peters L."/>
            <person name="Ovchinnikova G."/>
            <person name="Teshima H."/>
            <person name="Detter J.C."/>
            <person name="Han C."/>
            <person name="Tapia R."/>
            <person name="Land M."/>
            <person name="Hauser L."/>
            <person name="Kyrpides N."/>
            <person name="Ivanova N."/>
            <person name="Pagani I."/>
            <person name="Pester M."/>
            <person name="Spring S."/>
            <person name="Ollivier B."/>
            <person name="Rattei T."/>
            <person name="Klenk H.-P."/>
            <person name="Wagner M."/>
            <person name="Loy A."/>
            <person name="Woyke T."/>
        </authorList>
    </citation>
    <scope>NUCLEOTIDE SEQUENCE [LARGE SCALE GENOMIC DNA]</scope>
    <source>
        <strain evidence="5">ATCC 19365 / DSM 765 / NCIMB 8382 / VKM B-1628</strain>
    </source>
</reference>
<dbReference type="InterPro" id="IPR050090">
    <property type="entry name" value="Tyrosine_recombinase_XerCD"/>
</dbReference>
<keyword evidence="2" id="KW-0233">DNA recombination</keyword>
<dbReference type="EMBL" id="CP003108">
    <property type="protein sequence ID" value="AET68379.1"/>
    <property type="molecule type" value="Genomic_DNA"/>
</dbReference>
<dbReference type="Gene3D" id="1.10.150.130">
    <property type="match status" value="1"/>
</dbReference>
<proteinExistence type="predicted"/>
<accession>G7WDQ4</accession>
<dbReference type="InterPro" id="IPR010998">
    <property type="entry name" value="Integrase_recombinase_N"/>
</dbReference>
<evidence type="ECO:0000259" key="3">
    <source>
        <dbReference type="PROSITE" id="PS51898"/>
    </source>
</evidence>
<keyword evidence="5" id="KW-1185">Reference proteome</keyword>
<feature type="domain" description="Tyr recombinase" evidence="3">
    <location>
        <begin position="171"/>
        <end position="367"/>
    </location>
</feature>
<dbReference type="OrthoDB" id="1803733at2"/>
<dbReference type="HOGENOM" id="CLU_562181_0_0_9"/>
<dbReference type="InterPro" id="IPR002104">
    <property type="entry name" value="Integrase_catalytic"/>
</dbReference>
<organism evidence="4 5">
    <name type="scientific">Desulfosporosinus orientis (strain ATCC 19365 / DSM 765 / NCIMB 8382 / VKM B-1628 / Singapore I)</name>
    <name type="common">Desulfotomaculum orientis</name>
    <dbReference type="NCBI Taxonomy" id="768706"/>
    <lineage>
        <taxon>Bacteria</taxon>
        <taxon>Bacillati</taxon>
        <taxon>Bacillota</taxon>
        <taxon>Clostridia</taxon>
        <taxon>Eubacteriales</taxon>
        <taxon>Desulfitobacteriaceae</taxon>
        <taxon>Desulfosporosinus</taxon>
    </lineage>
</organism>
<dbReference type="PROSITE" id="PS51898">
    <property type="entry name" value="TYR_RECOMBINASE"/>
    <property type="match status" value="1"/>
</dbReference>
<dbReference type="GO" id="GO:0015074">
    <property type="term" value="P:DNA integration"/>
    <property type="evidence" value="ECO:0007669"/>
    <property type="project" value="InterPro"/>
</dbReference>
<dbReference type="InterPro" id="IPR013762">
    <property type="entry name" value="Integrase-like_cat_sf"/>
</dbReference>
<sequence length="414" mass="48042">MEKKFTSGGSDKLTKSRPEGNFWGLKDTDTQSQHYGKTFNFDFSFIVSDEIKDIAMDYVWRNCRTGNKAIKSLYSYMHAFKYFNSFAVQRKILRFKDMTNNDVDNFLSYLRTSKLDNSDKPLAYRYQQQCLGVLKNIIYWGQIHAPDAVPDKEIFTRNELPGKNQTLKIKYIPDNILKKINEALIDEENPYLRYGIVILEYTGMRIGDLMLLSVDSIEPHPIDGYMMKWFNHKKHKEKPPMPIRRECAAAFERLLKYTKPIREEADDNLKKYLFIHKGKNGKGISRIHNATFGDWLREFTHIHNFVGSDGKPYNLTSHQFRRTLGTDMFSKGTNLNVIQQVLDHADPSTTRRFYADVKEQERAEIFKGIGIIGYISLLDESMFDNNEEFKWFQANKDRGACGNLAENANGSGSS</sequence>
<dbReference type="Pfam" id="PF00589">
    <property type="entry name" value="Phage_integrase"/>
    <property type="match status" value="1"/>
</dbReference>
<dbReference type="KEGG" id="dor:Desor_2848"/>
<gene>
    <name evidence="4" type="ordered locus">Desor_2848</name>
</gene>
<evidence type="ECO:0000313" key="5">
    <source>
        <dbReference type="Proteomes" id="UP000006346"/>
    </source>
</evidence>
<evidence type="ECO:0000313" key="4">
    <source>
        <dbReference type="EMBL" id="AET68379.1"/>
    </source>
</evidence>
<dbReference type="RefSeq" id="WP_014185187.1">
    <property type="nucleotide sequence ID" value="NC_016584.1"/>
</dbReference>